<reference evidence="3 4" key="1">
    <citation type="submission" date="2016-08" db="EMBL/GenBank/DDBJ databases">
        <title>A Parts List for Fungal Cellulosomes Revealed by Comparative Genomics.</title>
        <authorList>
            <consortium name="DOE Joint Genome Institute"/>
            <person name="Haitjema C.H."/>
            <person name="Gilmore S.P."/>
            <person name="Henske J.K."/>
            <person name="Solomon K.V."/>
            <person name="De Groot R."/>
            <person name="Kuo A."/>
            <person name="Mondo S.J."/>
            <person name="Salamov A.A."/>
            <person name="Labutti K."/>
            <person name="Zhao Z."/>
            <person name="Chiniquy J."/>
            <person name="Barry K."/>
            <person name="Brewer H.M."/>
            <person name="Purvine S.O."/>
            <person name="Wright A.T."/>
            <person name="Boxma B."/>
            <person name="Van Alen T."/>
            <person name="Hackstein J.H."/>
            <person name="Baker S.E."/>
            <person name="Grigoriev I.V."/>
            <person name="O'Malley M.A."/>
        </authorList>
    </citation>
    <scope>NUCLEOTIDE SEQUENCE [LARGE SCALE GENOMIC DNA]</scope>
    <source>
        <strain evidence="3 4">G1</strain>
    </source>
</reference>
<evidence type="ECO:0000313" key="3">
    <source>
        <dbReference type="EMBL" id="ORY01258.1"/>
    </source>
</evidence>
<dbReference type="OrthoDB" id="2108728at2759"/>
<feature type="transmembrane region" description="Helical" evidence="2">
    <location>
        <begin position="172"/>
        <end position="190"/>
    </location>
</feature>
<keyword evidence="2" id="KW-0472">Membrane</keyword>
<keyword evidence="4" id="KW-1185">Reference proteome</keyword>
<sequence length="379" mass="42224">MYNSIGNGRYWKVLLYGSIFGFGGALLEHIFIAWQNALPETDKEKTSLSILLLIAEVGWIATEFAVPILNLIKLNSLSNVTVVKAVNVVTAVLFCGFAFFRFQIGYNRFTEHTVDCQKCTALHSQAFGVMAITDIILSIMIFFRINKSSKEYKIKKNNENISILTTFKKSSVFSLLIVDVISVFLSLTYIKTATQDYAKPFHALKSNFLLILAVDAFIFKFRAHTSGGSTYKSYNDMHTNSVAQSVNASNIMSNYKQQKSMLNSAIGKFPSTTSIPGSAQPNISINGFNLSSQPITHNYKKSFGLFKNELLNDDTEIDIESPRPAATPSNITKFTSNTYMYDGSDENNNLQFSSTSINNMGLKPSRSQSSNSNFYGFNM</sequence>
<feature type="transmembrane region" description="Helical" evidence="2">
    <location>
        <begin position="46"/>
        <end position="69"/>
    </location>
</feature>
<organism evidence="3 4">
    <name type="scientific">Neocallimastix californiae</name>
    <dbReference type="NCBI Taxonomy" id="1754190"/>
    <lineage>
        <taxon>Eukaryota</taxon>
        <taxon>Fungi</taxon>
        <taxon>Fungi incertae sedis</taxon>
        <taxon>Chytridiomycota</taxon>
        <taxon>Chytridiomycota incertae sedis</taxon>
        <taxon>Neocallimastigomycetes</taxon>
        <taxon>Neocallimastigales</taxon>
        <taxon>Neocallimastigaceae</taxon>
        <taxon>Neocallimastix</taxon>
    </lineage>
</organism>
<name>A0A1Y1YT94_9FUNG</name>
<feature type="transmembrane region" description="Helical" evidence="2">
    <location>
        <begin position="13"/>
        <end position="34"/>
    </location>
</feature>
<proteinExistence type="predicted"/>
<gene>
    <name evidence="3" type="ORF">LY90DRAFT_709460</name>
</gene>
<keyword evidence="2" id="KW-1133">Transmembrane helix</keyword>
<feature type="transmembrane region" description="Helical" evidence="2">
    <location>
        <begin position="122"/>
        <end position="143"/>
    </location>
</feature>
<dbReference type="EMBL" id="MCOG01000508">
    <property type="protein sequence ID" value="ORY01258.1"/>
    <property type="molecule type" value="Genomic_DNA"/>
</dbReference>
<feature type="region of interest" description="Disordered" evidence="1">
    <location>
        <begin position="360"/>
        <end position="379"/>
    </location>
</feature>
<accession>A0A1Y1YT94</accession>
<dbReference type="AlphaFoldDB" id="A0A1Y1YT94"/>
<evidence type="ECO:0000256" key="1">
    <source>
        <dbReference type="SAM" id="MobiDB-lite"/>
    </source>
</evidence>
<protein>
    <submittedName>
        <fullName evidence="3">Uncharacterized protein</fullName>
    </submittedName>
</protein>
<evidence type="ECO:0000313" key="4">
    <source>
        <dbReference type="Proteomes" id="UP000193920"/>
    </source>
</evidence>
<comment type="caution">
    <text evidence="3">The sequence shown here is derived from an EMBL/GenBank/DDBJ whole genome shotgun (WGS) entry which is preliminary data.</text>
</comment>
<feature type="transmembrane region" description="Helical" evidence="2">
    <location>
        <begin position="81"/>
        <end position="102"/>
    </location>
</feature>
<keyword evidence="2" id="KW-0812">Transmembrane</keyword>
<dbReference type="Proteomes" id="UP000193920">
    <property type="component" value="Unassembled WGS sequence"/>
</dbReference>
<evidence type="ECO:0000256" key="2">
    <source>
        <dbReference type="SAM" id="Phobius"/>
    </source>
</evidence>